<dbReference type="Proteomes" id="UP000636110">
    <property type="component" value="Unassembled WGS sequence"/>
</dbReference>
<dbReference type="InterPro" id="IPR027385">
    <property type="entry name" value="Beta-barrel_OMP"/>
</dbReference>
<gene>
    <name evidence="4" type="ORF">GM920_17540</name>
</gene>
<accession>A0ABR6EZK3</accession>
<sequence>MKKIAISIIILAISTFTLQAQTEKGTKLIGGGFRFNTNNTQFGNDYRTYTYELSPKAGYFVGDNFAIGTKLTLGYTKSRQENTTINNSSRLSFGAAPFARHYIRITDRFRFFSEFELNWITEKYKGFQNPEIAVEQYTRVHSYGAELRPGLAFFPTKKWAVEMSFPLLGYFRNVSNPVGSFDQRKTTNDFFNFGLTTSSPRIGINYHF</sequence>
<evidence type="ECO:0000313" key="4">
    <source>
        <dbReference type="EMBL" id="MBB2150705.1"/>
    </source>
</evidence>
<comment type="caution">
    <text evidence="4">The sequence shown here is derived from an EMBL/GenBank/DDBJ whole genome shotgun (WGS) entry which is preliminary data.</text>
</comment>
<evidence type="ECO:0000259" key="3">
    <source>
        <dbReference type="Pfam" id="PF13505"/>
    </source>
</evidence>
<keyword evidence="1 2" id="KW-0732">Signal</keyword>
<keyword evidence="5" id="KW-1185">Reference proteome</keyword>
<name>A0ABR6EZK3_9SPHI</name>
<dbReference type="EMBL" id="WNXC01000007">
    <property type="protein sequence ID" value="MBB2150705.1"/>
    <property type="molecule type" value="Genomic_DNA"/>
</dbReference>
<proteinExistence type="predicted"/>
<feature type="chain" id="PRO_5047210145" evidence="2">
    <location>
        <begin position="21"/>
        <end position="208"/>
    </location>
</feature>
<evidence type="ECO:0000256" key="2">
    <source>
        <dbReference type="SAM" id="SignalP"/>
    </source>
</evidence>
<feature type="domain" description="Outer membrane protein beta-barrel" evidence="3">
    <location>
        <begin position="9"/>
        <end position="195"/>
    </location>
</feature>
<feature type="signal peptide" evidence="2">
    <location>
        <begin position="1"/>
        <end position="20"/>
    </location>
</feature>
<dbReference type="RefSeq" id="WP_182959898.1">
    <property type="nucleotide sequence ID" value="NZ_WNXC01000007.1"/>
</dbReference>
<dbReference type="Pfam" id="PF13505">
    <property type="entry name" value="OMP_b-brl"/>
    <property type="match status" value="1"/>
</dbReference>
<evidence type="ECO:0000256" key="1">
    <source>
        <dbReference type="ARBA" id="ARBA00022729"/>
    </source>
</evidence>
<reference evidence="4 5" key="1">
    <citation type="submission" date="2019-11" db="EMBL/GenBank/DDBJ databases">
        <title>Description of Pedobacter sp. LMG 31462T.</title>
        <authorList>
            <person name="Carlier A."/>
            <person name="Qi S."/>
            <person name="Vandamme P."/>
        </authorList>
    </citation>
    <scope>NUCLEOTIDE SEQUENCE [LARGE SCALE GENOMIC DNA]</scope>
    <source>
        <strain evidence="4 5">LMG 31462</strain>
    </source>
</reference>
<evidence type="ECO:0000313" key="5">
    <source>
        <dbReference type="Proteomes" id="UP000636110"/>
    </source>
</evidence>
<protein>
    <submittedName>
        <fullName evidence="4">Outer membrane beta-barrel protein</fullName>
    </submittedName>
</protein>
<organism evidence="4 5">
    <name type="scientific">Pedobacter gandavensis</name>
    <dbReference type="NCBI Taxonomy" id="2679963"/>
    <lineage>
        <taxon>Bacteria</taxon>
        <taxon>Pseudomonadati</taxon>
        <taxon>Bacteroidota</taxon>
        <taxon>Sphingobacteriia</taxon>
        <taxon>Sphingobacteriales</taxon>
        <taxon>Sphingobacteriaceae</taxon>
        <taxon>Pedobacter</taxon>
    </lineage>
</organism>